<dbReference type="UniPathway" id="UPA00219"/>
<keyword evidence="2" id="KW-0961">Cell wall biogenesis/degradation</keyword>
<evidence type="ECO:0000313" key="6">
    <source>
        <dbReference type="Proteomes" id="UP000178091"/>
    </source>
</evidence>
<dbReference type="InterPro" id="IPR005761">
    <property type="entry name" value="UDP-N-AcMur-Glu-dNH2Pim_ligase"/>
</dbReference>
<accession>A0A1F4XS62</accession>
<keyword evidence="2" id="KW-0132">Cell division</keyword>
<proteinExistence type="inferred from homology"/>
<dbReference type="PANTHER" id="PTHR23135:SF4">
    <property type="entry name" value="UDP-N-ACETYLMURAMOYL-L-ALANYL-D-GLUTAMATE--2,6-DIAMINOPIMELATE LIGASE MURE HOMOLOG, CHLOROPLASTIC"/>
    <property type="match status" value="1"/>
</dbReference>
<feature type="domain" description="Mur ligase central" evidence="4">
    <location>
        <begin position="41"/>
        <end position="238"/>
    </location>
</feature>
<dbReference type="GO" id="GO:0009252">
    <property type="term" value="P:peptidoglycan biosynthetic process"/>
    <property type="evidence" value="ECO:0007669"/>
    <property type="project" value="UniProtKB-UniPathway"/>
</dbReference>
<dbReference type="GO" id="GO:0071555">
    <property type="term" value="P:cell wall organization"/>
    <property type="evidence" value="ECO:0007669"/>
    <property type="project" value="UniProtKB-KW"/>
</dbReference>
<dbReference type="GO" id="GO:0016881">
    <property type="term" value="F:acid-amino acid ligase activity"/>
    <property type="evidence" value="ECO:0007669"/>
    <property type="project" value="InterPro"/>
</dbReference>
<dbReference type="InterPro" id="IPR036565">
    <property type="entry name" value="Mur-like_cat_sf"/>
</dbReference>
<dbReference type="InterPro" id="IPR013221">
    <property type="entry name" value="Mur_ligase_cen"/>
</dbReference>
<evidence type="ECO:0000259" key="3">
    <source>
        <dbReference type="Pfam" id="PF02875"/>
    </source>
</evidence>
<dbReference type="PANTHER" id="PTHR23135">
    <property type="entry name" value="MUR LIGASE FAMILY MEMBER"/>
    <property type="match status" value="1"/>
</dbReference>
<sequence length="419" mass="46816">MKELVKKFIPQNILDLYHRAWAQIGALVYLYPSRQLFVVGVTGTKGKSTTVELIRSMFEEAGFKVAAASTIRFTIGGESERNLFKMTMPGRFYLQQFLRKAVRAECTHAVVEMTSEGARQFRHHGIELDALVFTNLQPEHLESHGGMEAYAAAKFSLAKHLEESAKRPRYIVANTDDPYGKKFLEVGVEHKVPFSLKDAEPYNTDDKSVRFVFKGNELFTVPLPGVFNIKNMLAALALGEAVGLKLAVMKRALEHHGPIEGRAERVEKGQPFTVVVDYAHTPDSLQSLYHAYRSKRIIGVLGSTGGGRDKWKRPLMGKIADEHCETAFLTNEDPYDEDPQAIIADLSRGFIKKKPHVILDRRAAIREALREAKPGDAVLITGKGTDPYIMGPQGSKEEWSDKKVAEEELAKLGYELASK</sequence>
<comment type="similarity">
    <text evidence="1">Belongs to the MurCDEF family. MurE subfamily.</text>
</comment>
<comment type="subcellular location">
    <subcellularLocation>
        <location evidence="2">Cytoplasm</location>
    </subcellularLocation>
</comment>
<evidence type="ECO:0000256" key="2">
    <source>
        <dbReference type="RuleBase" id="RU004135"/>
    </source>
</evidence>
<feature type="domain" description="Mur ligase C-terminal" evidence="3">
    <location>
        <begin position="261"/>
        <end position="384"/>
    </location>
</feature>
<dbReference type="Gene3D" id="3.90.190.20">
    <property type="entry name" value="Mur ligase, C-terminal domain"/>
    <property type="match status" value="1"/>
</dbReference>
<keyword evidence="2" id="KW-0133">Cell shape</keyword>
<dbReference type="Proteomes" id="UP000178091">
    <property type="component" value="Unassembled WGS sequence"/>
</dbReference>
<dbReference type="InterPro" id="IPR004101">
    <property type="entry name" value="Mur_ligase_C"/>
</dbReference>
<keyword evidence="2" id="KW-0573">Peptidoglycan synthesis</keyword>
<keyword evidence="2" id="KW-0131">Cell cycle</keyword>
<dbReference type="GO" id="GO:0051301">
    <property type="term" value="P:cell division"/>
    <property type="evidence" value="ECO:0007669"/>
    <property type="project" value="UniProtKB-KW"/>
</dbReference>
<dbReference type="GO" id="GO:0005524">
    <property type="term" value="F:ATP binding"/>
    <property type="evidence" value="ECO:0007669"/>
    <property type="project" value="InterPro"/>
</dbReference>
<evidence type="ECO:0008006" key="7">
    <source>
        <dbReference type="Google" id="ProtNLM"/>
    </source>
</evidence>
<dbReference type="NCBIfam" id="TIGR01085">
    <property type="entry name" value="murE"/>
    <property type="match status" value="1"/>
</dbReference>
<dbReference type="SUPFAM" id="SSF53244">
    <property type="entry name" value="MurD-like peptide ligases, peptide-binding domain"/>
    <property type="match status" value="1"/>
</dbReference>
<dbReference type="Gene3D" id="3.40.1190.10">
    <property type="entry name" value="Mur-like, catalytic domain"/>
    <property type="match status" value="1"/>
</dbReference>
<dbReference type="GO" id="GO:0008360">
    <property type="term" value="P:regulation of cell shape"/>
    <property type="evidence" value="ECO:0007669"/>
    <property type="project" value="UniProtKB-KW"/>
</dbReference>
<dbReference type="GO" id="GO:0005737">
    <property type="term" value="C:cytoplasm"/>
    <property type="evidence" value="ECO:0007669"/>
    <property type="project" value="UniProtKB-SubCell"/>
</dbReference>
<dbReference type="SUPFAM" id="SSF53623">
    <property type="entry name" value="MurD-like peptide ligases, catalytic domain"/>
    <property type="match status" value="1"/>
</dbReference>
<gene>
    <name evidence="5" type="ORF">A3F55_00505</name>
</gene>
<evidence type="ECO:0000256" key="1">
    <source>
        <dbReference type="ARBA" id="ARBA00005898"/>
    </source>
</evidence>
<dbReference type="EMBL" id="MEWW01000016">
    <property type="protein sequence ID" value="OGC84438.1"/>
    <property type="molecule type" value="Genomic_DNA"/>
</dbReference>
<name>A0A1F4XS62_9BACT</name>
<evidence type="ECO:0000259" key="4">
    <source>
        <dbReference type="Pfam" id="PF08245"/>
    </source>
</evidence>
<evidence type="ECO:0000313" key="5">
    <source>
        <dbReference type="EMBL" id="OGC84438.1"/>
    </source>
</evidence>
<protein>
    <recommendedName>
        <fullName evidence="7">UDP-N-acetylmuramyl-tripeptide synthetase</fullName>
    </recommendedName>
</protein>
<comment type="pathway">
    <text evidence="2">Cell wall biogenesis; peptidoglycan biosynthesis.</text>
</comment>
<reference evidence="5 6" key="1">
    <citation type="journal article" date="2016" name="Nat. Commun.">
        <title>Thousands of microbial genomes shed light on interconnected biogeochemical processes in an aquifer system.</title>
        <authorList>
            <person name="Anantharaman K."/>
            <person name="Brown C.T."/>
            <person name="Hug L.A."/>
            <person name="Sharon I."/>
            <person name="Castelle C.J."/>
            <person name="Probst A.J."/>
            <person name="Thomas B.C."/>
            <person name="Singh A."/>
            <person name="Wilkins M.J."/>
            <person name="Karaoz U."/>
            <person name="Brodie E.L."/>
            <person name="Williams K.H."/>
            <person name="Hubbard S.S."/>
            <person name="Banfield J.F."/>
        </authorList>
    </citation>
    <scope>NUCLEOTIDE SEQUENCE [LARGE SCALE GENOMIC DNA]</scope>
</reference>
<organism evidence="5 6">
    <name type="scientific">Candidatus Adlerbacteria bacterium RIFCSPHIGHO2_12_FULL_53_18</name>
    <dbReference type="NCBI Taxonomy" id="1797242"/>
    <lineage>
        <taxon>Bacteria</taxon>
        <taxon>Candidatus Adleribacteriota</taxon>
    </lineage>
</organism>
<comment type="caution">
    <text evidence="5">The sequence shown here is derived from an EMBL/GenBank/DDBJ whole genome shotgun (WGS) entry which is preliminary data.</text>
</comment>
<dbReference type="Pfam" id="PF08245">
    <property type="entry name" value="Mur_ligase_M"/>
    <property type="match status" value="1"/>
</dbReference>
<dbReference type="Pfam" id="PF02875">
    <property type="entry name" value="Mur_ligase_C"/>
    <property type="match status" value="1"/>
</dbReference>
<dbReference type="AlphaFoldDB" id="A0A1F4XS62"/>
<dbReference type="InterPro" id="IPR036615">
    <property type="entry name" value="Mur_ligase_C_dom_sf"/>
</dbReference>